<feature type="compositionally biased region" description="Low complexity" evidence="1">
    <location>
        <begin position="145"/>
        <end position="154"/>
    </location>
</feature>
<sequence length="218" mass="25138">MTADLDSTADIVRFVLEYKSSVTIVFFYDSSSTWAGGVVAALMSPSYRRVQAAFQREIADQQVFFYRADVAKDPQMKSWFRIRLDLSFHVFWGGHQLISLNGFNSEIEYELLFWIKTPLCWTGSGRTEVSRTIDREAFPIQPYQTSTTATPTTSIDEPTSTEYDTPIETGTENQAERTRFLKVRRLRNREDANDLLRHCNYQPPAGKSIVRGGRHRRF</sequence>
<keyword evidence="3" id="KW-1185">Reference proteome</keyword>
<gene>
    <name evidence="2" type="ORF">TWF694_008991</name>
</gene>
<dbReference type="Proteomes" id="UP001365542">
    <property type="component" value="Unassembled WGS sequence"/>
</dbReference>
<dbReference type="EMBL" id="JAVHJO010000005">
    <property type="protein sequence ID" value="KAK6540172.1"/>
    <property type="molecule type" value="Genomic_DNA"/>
</dbReference>
<name>A0AAV9XGV2_9PEZI</name>
<evidence type="ECO:0000313" key="2">
    <source>
        <dbReference type="EMBL" id="KAK6540172.1"/>
    </source>
</evidence>
<evidence type="ECO:0000313" key="3">
    <source>
        <dbReference type="Proteomes" id="UP001365542"/>
    </source>
</evidence>
<protein>
    <submittedName>
        <fullName evidence="2">Uncharacterized protein</fullName>
    </submittedName>
</protein>
<feature type="region of interest" description="Disordered" evidence="1">
    <location>
        <begin position="143"/>
        <end position="167"/>
    </location>
</feature>
<proteinExistence type="predicted"/>
<organism evidence="2 3">
    <name type="scientific">Orbilia ellipsospora</name>
    <dbReference type="NCBI Taxonomy" id="2528407"/>
    <lineage>
        <taxon>Eukaryota</taxon>
        <taxon>Fungi</taxon>
        <taxon>Dikarya</taxon>
        <taxon>Ascomycota</taxon>
        <taxon>Pezizomycotina</taxon>
        <taxon>Orbiliomycetes</taxon>
        <taxon>Orbiliales</taxon>
        <taxon>Orbiliaceae</taxon>
        <taxon>Orbilia</taxon>
    </lineage>
</organism>
<comment type="caution">
    <text evidence="2">The sequence shown here is derived from an EMBL/GenBank/DDBJ whole genome shotgun (WGS) entry which is preliminary data.</text>
</comment>
<reference evidence="2 3" key="1">
    <citation type="submission" date="2019-10" db="EMBL/GenBank/DDBJ databases">
        <authorList>
            <person name="Palmer J.M."/>
        </authorList>
    </citation>
    <scope>NUCLEOTIDE SEQUENCE [LARGE SCALE GENOMIC DNA]</scope>
    <source>
        <strain evidence="2 3">TWF694</strain>
    </source>
</reference>
<accession>A0AAV9XGV2</accession>
<dbReference type="AlphaFoldDB" id="A0AAV9XGV2"/>
<evidence type="ECO:0000256" key="1">
    <source>
        <dbReference type="SAM" id="MobiDB-lite"/>
    </source>
</evidence>
<feature type="compositionally biased region" description="Polar residues" evidence="1">
    <location>
        <begin position="155"/>
        <end position="167"/>
    </location>
</feature>